<dbReference type="GO" id="GO:0046872">
    <property type="term" value="F:metal ion binding"/>
    <property type="evidence" value="ECO:0007669"/>
    <property type="project" value="UniProtKB-KW"/>
</dbReference>
<dbReference type="KEGG" id="fra:Francci3_0332"/>
<dbReference type="InterPro" id="IPR029052">
    <property type="entry name" value="Metallo-depent_PP-like"/>
</dbReference>
<protein>
    <submittedName>
        <fullName evidence="5">Metallophosphoesterase</fullName>
    </submittedName>
</protein>
<dbReference type="InterPro" id="IPR051158">
    <property type="entry name" value="Metallophosphoesterase_sf"/>
</dbReference>
<dbReference type="STRING" id="106370.Francci3_0332"/>
<keyword evidence="1" id="KW-0479">Metal-binding</keyword>
<evidence type="ECO:0000259" key="4">
    <source>
        <dbReference type="Pfam" id="PF00149"/>
    </source>
</evidence>
<feature type="region of interest" description="Disordered" evidence="3">
    <location>
        <begin position="241"/>
        <end position="291"/>
    </location>
</feature>
<dbReference type="AlphaFoldDB" id="Q2JG73"/>
<dbReference type="Proteomes" id="UP000001937">
    <property type="component" value="Chromosome"/>
</dbReference>
<reference evidence="5 6" key="1">
    <citation type="journal article" date="2007" name="Genome Res.">
        <title>Genome characteristics of facultatively symbiotic Frankia sp. strains reflect host range and host plant biogeography.</title>
        <authorList>
            <person name="Normand P."/>
            <person name="Lapierre P."/>
            <person name="Tisa L.S."/>
            <person name="Gogarten J.P."/>
            <person name="Alloisio N."/>
            <person name="Bagnarol E."/>
            <person name="Bassi C.A."/>
            <person name="Berry A.M."/>
            <person name="Bickhart D.M."/>
            <person name="Choisne N."/>
            <person name="Couloux A."/>
            <person name="Cournoyer B."/>
            <person name="Cruveiller S."/>
            <person name="Daubin V."/>
            <person name="Demange N."/>
            <person name="Francino M.P."/>
            <person name="Goltsman E."/>
            <person name="Huang Y."/>
            <person name="Kopp O.R."/>
            <person name="Labarre L."/>
            <person name="Lapidus A."/>
            <person name="Lavire C."/>
            <person name="Marechal J."/>
            <person name="Martinez M."/>
            <person name="Mastronunzio J.E."/>
            <person name="Mullin B.C."/>
            <person name="Niemann J."/>
            <person name="Pujic P."/>
            <person name="Rawnsley T."/>
            <person name="Rouy Z."/>
            <person name="Schenowitz C."/>
            <person name="Sellstedt A."/>
            <person name="Tavares F."/>
            <person name="Tomkins J.P."/>
            <person name="Vallenet D."/>
            <person name="Valverde C."/>
            <person name="Wall L.G."/>
            <person name="Wang Y."/>
            <person name="Medigue C."/>
            <person name="Benson D.R."/>
        </authorList>
    </citation>
    <scope>NUCLEOTIDE SEQUENCE [LARGE SCALE GENOMIC DNA]</scope>
    <source>
        <strain evidence="6">DSM 45818 / CECT 9043 / CcI3</strain>
    </source>
</reference>
<dbReference type="eggNOG" id="COG2129">
    <property type="taxonomic scope" value="Bacteria"/>
</dbReference>
<keyword evidence="2" id="KW-0378">Hydrolase</keyword>
<dbReference type="RefSeq" id="WP_011434797.1">
    <property type="nucleotide sequence ID" value="NC_007777.1"/>
</dbReference>
<dbReference type="Pfam" id="PF00149">
    <property type="entry name" value="Metallophos"/>
    <property type="match status" value="1"/>
</dbReference>
<dbReference type="HOGENOM" id="CLU_083277_0_0_11"/>
<feature type="compositionally biased region" description="Polar residues" evidence="3">
    <location>
        <begin position="282"/>
        <end position="291"/>
    </location>
</feature>
<dbReference type="OrthoDB" id="9783437at2"/>
<organism evidence="5 6">
    <name type="scientific">Frankia casuarinae (strain DSM 45818 / CECT 9043 / HFP020203 / CcI3)</name>
    <dbReference type="NCBI Taxonomy" id="106370"/>
    <lineage>
        <taxon>Bacteria</taxon>
        <taxon>Bacillati</taxon>
        <taxon>Actinomycetota</taxon>
        <taxon>Actinomycetes</taxon>
        <taxon>Frankiales</taxon>
        <taxon>Frankiaceae</taxon>
        <taxon>Frankia</taxon>
    </lineage>
</organism>
<dbReference type="PANTHER" id="PTHR31302:SF31">
    <property type="entry name" value="PHOSPHODIESTERASE YAEI"/>
    <property type="match status" value="1"/>
</dbReference>
<name>Q2JG73_FRACC</name>
<evidence type="ECO:0000313" key="5">
    <source>
        <dbReference type="EMBL" id="ABD09719.1"/>
    </source>
</evidence>
<accession>Q2JG73</accession>
<dbReference type="SUPFAM" id="SSF56300">
    <property type="entry name" value="Metallo-dependent phosphatases"/>
    <property type="match status" value="1"/>
</dbReference>
<dbReference type="GO" id="GO:0009245">
    <property type="term" value="P:lipid A biosynthetic process"/>
    <property type="evidence" value="ECO:0007669"/>
    <property type="project" value="TreeGrafter"/>
</dbReference>
<dbReference type="PANTHER" id="PTHR31302">
    <property type="entry name" value="TRANSMEMBRANE PROTEIN WITH METALLOPHOSPHOESTERASE DOMAIN-RELATED"/>
    <property type="match status" value="1"/>
</dbReference>
<gene>
    <name evidence="5" type="ordered locus">Francci3_0332</name>
</gene>
<evidence type="ECO:0000313" key="6">
    <source>
        <dbReference type="Proteomes" id="UP000001937"/>
    </source>
</evidence>
<dbReference type="InterPro" id="IPR004843">
    <property type="entry name" value="Calcineurin-like_PHP"/>
</dbReference>
<dbReference type="GO" id="GO:0016020">
    <property type="term" value="C:membrane"/>
    <property type="evidence" value="ECO:0007669"/>
    <property type="project" value="GOC"/>
</dbReference>
<sequence length="291" mass="29479">MIRIAAVGDIHLGVDSRGTFAPLLRGLAGRADVLLLAGDLTQRGLPAEAEIVAAEVADAEVPVVAVLGNHDYHGGAENEIIEMLADAGVTVLEGGGTVLDIDGRRLGIAGVKGFGGGFAGASGSDFGEPLMKAFIRHTKDAGSRLRGALESLDCEIRVALMHYAPVPDTLIGERTEIFPFLGSYHLAEAVDAGAACLALHGHAHAGSEHGMTAGGVPVRNVARPVIRKAYALYGVGEMATTGRPGSDRAGLQRSAGAASPAVVPPAVPPTGPAAGTPRSAADSPSTLSRPS</sequence>
<evidence type="ECO:0000256" key="3">
    <source>
        <dbReference type="SAM" id="MobiDB-lite"/>
    </source>
</evidence>
<dbReference type="GO" id="GO:0008758">
    <property type="term" value="F:UDP-2,3-diacylglucosamine hydrolase activity"/>
    <property type="evidence" value="ECO:0007669"/>
    <property type="project" value="TreeGrafter"/>
</dbReference>
<dbReference type="Gene3D" id="3.60.21.10">
    <property type="match status" value="1"/>
</dbReference>
<proteinExistence type="predicted"/>
<keyword evidence="6" id="KW-1185">Reference proteome</keyword>
<feature type="compositionally biased region" description="Pro residues" evidence="3">
    <location>
        <begin position="262"/>
        <end position="271"/>
    </location>
</feature>
<feature type="domain" description="Calcineurin-like phosphoesterase" evidence="4">
    <location>
        <begin position="2"/>
        <end position="79"/>
    </location>
</feature>
<evidence type="ECO:0000256" key="1">
    <source>
        <dbReference type="ARBA" id="ARBA00022723"/>
    </source>
</evidence>
<evidence type="ECO:0000256" key="2">
    <source>
        <dbReference type="ARBA" id="ARBA00022801"/>
    </source>
</evidence>
<feature type="compositionally biased region" description="Low complexity" evidence="3">
    <location>
        <begin position="272"/>
        <end position="281"/>
    </location>
</feature>
<dbReference type="EMBL" id="CP000249">
    <property type="protein sequence ID" value="ABD09719.1"/>
    <property type="molecule type" value="Genomic_DNA"/>
</dbReference>